<dbReference type="CDD" id="cd06257">
    <property type="entry name" value="DnaJ"/>
    <property type="match status" value="1"/>
</dbReference>
<gene>
    <name evidence="3" type="ORF">DILT_LOCUS1059</name>
</gene>
<dbReference type="PANTHER" id="PTHR44157">
    <property type="entry name" value="DNAJ HOMOLOG SUBFAMILY C MEMBER 11"/>
    <property type="match status" value="1"/>
</dbReference>
<evidence type="ECO:0000313" key="4">
    <source>
        <dbReference type="Proteomes" id="UP000281553"/>
    </source>
</evidence>
<feature type="domain" description="J" evidence="2">
    <location>
        <begin position="59"/>
        <end position="140"/>
    </location>
</feature>
<dbReference type="SMART" id="SM00271">
    <property type="entry name" value="DnaJ"/>
    <property type="match status" value="1"/>
</dbReference>
<dbReference type="InterPro" id="IPR001623">
    <property type="entry name" value="DnaJ_domain"/>
</dbReference>
<dbReference type="SUPFAM" id="SSF46565">
    <property type="entry name" value="Chaperone J-domain"/>
    <property type="match status" value="1"/>
</dbReference>
<sequence>MYADSSFPSPTTEGSGTATGGLGEEEQEKGEDDVIDPSFLSTFDNDESIDYGGGEATPDLYAVLGVGKDASEAEIRAAYHRLSRFLHPDKHVASTEADSVPGDGGSAAILANAEAAFGRLTTAYNILCDPHKRAIYDQYGFHGRYCHTPK</sequence>
<evidence type="ECO:0000259" key="2">
    <source>
        <dbReference type="PROSITE" id="PS50076"/>
    </source>
</evidence>
<dbReference type="InterPro" id="IPR036869">
    <property type="entry name" value="J_dom_sf"/>
</dbReference>
<dbReference type="Proteomes" id="UP000281553">
    <property type="component" value="Unassembled WGS sequence"/>
</dbReference>
<dbReference type="AlphaFoldDB" id="A0A3P6RC20"/>
<feature type="region of interest" description="Disordered" evidence="1">
    <location>
        <begin position="1"/>
        <end position="39"/>
    </location>
</feature>
<name>A0A3P6RC20_DIBLA</name>
<reference evidence="3 4" key="1">
    <citation type="submission" date="2018-11" db="EMBL/GenBank/DDBJ databases">
        <authorList>
            <consortium name="Pathogen Informatics"/>
        </authorList>
    </citation>
    <scope>NUCLEOTIDE SEQUENCE [LARGE SCALE GENOMIC DNA]</scope>
</reference>
<dbReference type="PANTHER" id="PTHR44157:SF1">
    <property type="entry name" value="DNAJ HOMOLOG SUBFAMILY C MEMBER 11"/>
    <property type="match status" value="1"/>
</dbReference>
<protein>
    <recommendedName>
        <fullName evidence="2">J domain-containing protein</fullName>
    </recommendedName>
</protein>
<dbReference type="Gene3D" id="1.10.287.110">
    <property type="entry name" value="DnaJ domain"/>
    <property type="match status" value="1"/>
</dbReference>
<dbReference type="Pfam" id="PF00226">
    <property type="entry name" value="DnaJ"/>
    <property type="match status" value="1"/>
</dbReference>
<keyword evidence="4" id="KW-1185">Reference proteome</keyword>
<evidence type="ECO:0000313" key="3">
    <source>
        <dbReference type="EMBL" id="VDK39678.1"/>
    </source>
</evidence>
<proteinExistence type="predicted"/>
<dbReference type="PRINTS" id="PR00625">
    <property type="entry name" value="JDOMAIN"/>
</dbReference>
<organism evidence="3 4">
    <name type="scientific">Dibothriocephalus latus</name>
    <name type="common">Fish tapeworm</name>
    <name type="synonym">Diphyllobothrium latum</name>
    <dbReference type="NCBI Taxonomy" id="60516"/>
    <lineage>
        <taxon>Eukaryota</taxon>
        <taxon>Metazoa</taxon>
        <taxon>Spiralia</taxon>
        <taxon>Lophotrochozoa</taxon>
        <taxon>Platyhelminthes</taxon>
        <taxon>Cestoda</taxon>
        <taxon>Eucestoda</taxon>
        <taxon>Diphyllobothriidea</taxon>
        <taxon>Diphyllobothriidae</taxon>
        <taxon>Dibothriocephalus</taxon>
    </lineage>
</organism>
<dbReference type="PROSITE" id="PS50076">
    <property type="entry name" value="DNAJ_2"/>
    <property type="match status" value="1"/>
</dbReference>
<dbReference type="GO" id="GO:0042407">
    <property type="term" value="P:cristae formation"/>
    <property type="evidence" value="ECO:0007669"/>
    <property type="project" value="TreeGrafter"/>
</dbReference>
<feature type="compositionally biased region" description="Acidic residues" evidence="1">
    <location>
        <begin position="23"/>
        <end position="35"/>
    </location>
</feature>
<dbReference type="GO" id="GO:0005739">
    <property type="term" value="C:mitochondrion"/>
    <property type="evidence" value="ECO:0007669"/>
    <property type="project" value="GOC"/>
</dbReference>
<dbReference type="OrthoDB" id="1748577at2759"/>
<accession>A0A3P6RC20</accession>
<dbReference type="EMBL" id="UYRU01006087">
    <property type="protein sequence ID" value="VDK39678.1"/>
    <property type="molecule type" value="Genomic_DNA"/>
</dbReference>
<dbReference type="InterPro" id="IPR052243">
    <property type="entry name" value="Mito_inner_membrane_organizer"/>
</dbReference>
<feature type="compositionally biased region" description="Polar residues" evidence="1">
    <location>
        <begin position="1"/>
        <end position="16"/>
    </location>
</feature>
<evidence type="ECO:0000256" key="1">
    <source>
        <dbReference type="SAM" id="MobiDB-lite"/>
    </source>
</evidence>